<feature type="non-terminal residue" evidence="2">
    <location>
        <position position="209"/>
    </location>
</feature>
<sequence length="209" mass="24671">MQPVDKRNDKPPQLELQHLPAEEKGKLQALERAEEFRIQDIQKLIREAKGNLEIAQRKQKYYYDQKRREVNYKVGDEVLKIKHALSNAPEEKDPRRQTSTKDSTEWQQQEPATIATRDQKQKAPPQQSRGNKKRKFTRGNGLKRKNTENRNSTNSKRPKKNGQGQPKAVKRRAEMSERSLRSKQPRLQPEDQRPEYSRRLEQPLTRAQE</sequence>
<dbReference type="EMBL" id="KK117210">
    <property type="protein sequence ID" value="KFM69826.1"/>
    <property type="molecule type" value="Genomic_DNA"/>
</dbReference>
<feature type="compositionally biased region" description="Basic residues" evidence="1">
    <location>
        <begin position="130"/>
        <end position="144"/>
    </location>
</feature>
<protein>
    <submittedName>
        <fullName evidence="2">Uncharacterized protein</fullName>
    </submittedName>
</protein>
<feature type="compositionally biased region" description="Basic and acidic residues" evidence="1">
    <location>
        <begin position="188"/>
        <end position="201"/>
    </location>
</feature>
<dbReference type="Proteomes" id="UP000054359">
    <property type="component" value="Unassembled WGS sequence"/>
</dbReference>
<evidence type="ECO:0000313" key="3">
    <source>
        <dbReference type="Proteomes" id="UP000054359"/>
    </source>
</evidence>
<name>A0A087TXI7_STEMI</name>
<proteinExistence type="predicted"/>
<feature type="compositionally biased region" description="Basic and acidic residues" evidence="1">
    <location>
        <begin position="171"/>
        <end position="180"/>
    </location>
</feature>
<reference evidence="2 3" key="1">
    <citation type="submission" date="2013-11" db="EMBL/GenBank/DDBJ databases">
        <title>Genome sequencing of Stegodyphus mimosarum.</title>
        <authorList>
            <person name="Bechsgaard J."/>
        </authorList>
    </citation>
    <scope>NUCLEOTIDE SEQUENCE [LARGE SCALE GENOMIC DNA]</scope>
</reference>
<evidence type="ECO:0000313" key="2">
    <source>
        <dbReference type="EMBL" id="KFM69826.1"/>
    </source>
</evidence>
<evidence type="ECO:0000256" key="1">
    <source>
        <dbReference type="SAM" id="MobiDB-lite"/>
    </source>
</evidence>
<feature type="compositionally biased region" description="Basic and acidic residues" evidence="1">
    <location>
        <begin position="1"/>
        <end position="12"/>
    </location>
</feature>
<organism evidence="2 3">
    <name type="scientific">Stegodyphus mimosarum</name>
    <name type="common">African social velvet spider</name>
    <dbReference type="NCBI Taxonomy" id="407821"/>
    <lineage>
        <taxon>Eukaryota</taxon>
        <taxon>Metazoa</taxon>
        <taxon>Ecdysozoa</taxon>
        <taxon>Arthropoda</taxon>
        <taxon>Chelicerata</taxon>
        <taxon>Arachnida</taxon>
        <taxon>Araneae</taxon>
        <taxon>Araneomorphae</taxon>
        <taxon>Entelegynae</taxon>
        <taxon>Eresoidea</taxon>
        <taxon>Eresidae</taxon>
        <taxon>Stegodyphus</taxon>
    </lineage>
</organism>
<feature type="region of interest" description="Disordered" evidence="1">
    <location>
        <begin position="1"/>
        <end position="23"/>
    </location>
</feature>
<gene>
    <name evidence="2" type="ORF">X975_24572</name>
</gene>
<accession>A0A087TXI7</accession>
<dbReference type="AlphaFoldDB" id="A0A087TXI7"/>
<dbReference type="OrthoDB" id="7697376at2759"/>
<keyword evidence="3" id="KW-1185">Reference proteome</keyword>
<feature type="region of interest" description="Disordered" evidence="1">
    <location>
        <begin position="83"/>
        <end position="209"/>
    </location>
</feature>